<proteinExistence type="predicted"/>
<gene>
    <name evidence="1" type="ORF">BV22DRAFT_1041434</name>
</gene>
<reference evidence="1" key="1">
    <citation type="journal article" date="2021" name="New Phytol.">
        <title>Evolutionary innovations through gain and loss of genes in the ectomycorrhizal Boletales.</title>
        <authorList>
            <person name="Wu G."/>
            <person name="Miyauchi S."/>
            <person name="Morin E."/>
            <person name="Kuo A."/>
            <person name="Drula E."/>
            <person name="Varga T."/>
            <person name="Kohler A."/>
            <person name="Feng B."/>
            <person name="Cao Y."/>
            <person name="Lipzen A."/>
            <person name="Daum C."/>
            <person name="Hundley H."/>
            <person name="Pangilinan J."/>
            <person name="Johnson J."/>
            <person name="Barry K."/>
            <person name="LaButti K."/>
            <person name="Ng V."/>
            <person name="Ahrendt S."/>
            <person name="Min B."/>
            <person name="Choi I.G."/>
            <person name="Park H."/>
            <person name="Plett J.M."/>
            <person name="Magnuson J."/>
            <person name="Spatafora J.W."/>
            <person name="Nagy L.G."/>
            <person name="Henrissat B."/>
            <person name="Grigoriev I.V."/>
            <person name="Yang Z.L."/>
            <person name="Xu J."/>
            <person name="Martin F.M."/>
        </authorList>
    </citation>
    <scope>NUCLEOTIDE SEQUENCE</scope>
    <source>
        <strain evidence="1">KUC20120723A-06</strain>
    </source>
</reference>
<dbReference type="Proteomes" id="UP000790709">
    <property type="component" value="Unassembled WGS sequence"/>
</dbReference>
<accession>A0ACB8B216</accession>
<evidence type="ECO:0000313" key="2">
    <source>
        <dbReference type="Proteomes" id="UP000790709"/>
    </source>
</evidence>
<evidence type="ECO:0000313" key="1">
    <source>
        <dbReference type="EMBL" id="KAH7918883.1"/>
    </source>
</evidence>
<comment type="caution">
    <text evidence="1">The sequence shown here is derived from an EMBL/GenBank/DDBJ whole genome shotgun (WGS) entry which is preliminary data.</text>
</comment>
<sequence length="274" mass="31578">MLQRCWSPTWYHSTARKELGIGLAPEEADRGAEPCDGTQEDNPTNAKKASCKESAPASHVLWITAFRKLRPISELPAEEVLRTWWSVVLCHYELWKGGIHHRDISESNLVYYRNAQDVAVGVLNDFDLSSTTEGRQGNERTGTMPFMAIELLDQEGPEGHITRHYRHDAESLVWVLVWVTLHYAHGTRLPRKDRPLEAWQSVQATECSEKKSWFVLLGRRQIVPPPSQQNNWKIAQRCLKVVGTYHIEDDDKPVMTVEEVFKTWLYNLVKDFLD</sequence>
<keyword evidence="2" id="KW-1185">Reference proteome</keyword>
<dbReference type="EMBL" id="MU266721">
    <property type="protein sequence ID" value="KAH7918883.1"/>
    <property type="molecule type" value="Genomic_DNA"/>
</dbReference>
<organism evidence="1 2">
    <name type="scientific">Leucogyrophana mollusca</name>
    <dbReference type="NCBI Taxonomy" id="85980"/>
    <lineage>
        <taxon>Eukaryota</taxon>
        <taxon>Fungi</taxon>
        <taxon>Dikarya</taxon>
        <taxon>Basidiomycota</taxon>
        <taxon>Agaricomycotina</taxon>
        <taxon>Agaricomycetes</taxon>
        <taxon>Agaricomycetidae</taxon>
        <taxon>Boletales</taxon>
        <taxon>Boletales incertae sedis</taxon>
        <taxon>Leucogyrophana</taxon>
    </lineage>
</organism>
<name>A0ACB8B216_9AGAM</name>
<protein>
    <submittedName>
        <fullName evidence="1">Uncharacterized protein</fullName>
    </submittedName>
</protein>